<evidence type="ECO:0000256" key="2">
    <source>
        <dbReference type="ARBA" id="ARBA00022734"/>
    </source>
</evidence>
<dbReference type="PANTHER" id="PTHR45710">
    <property type="entry name" value="C-TYPE LECTIN DOMAIN-CONTAINING PROTEIN 180"/>
    <property type="match status" value="1"/>
</dbReference>
<name>A0A7J8JGM0_ROUAE</name>
<dbReference type="EMBL" id="JACASE010000002">
    <property type="protein sequence ID" value="KAF6496046.1"/>
    <property type="molecule type" value="Genomic_DNA"/>
</dbReference>
<feature type="domain" description="C-type lectin" evidence="4">
    <location>
        <begin position="80"/>
        <end position="184"/>
    </location>
</feature>
<dbReference type="PROSITE" id="PS50041">
    <property type="entry name" value="C_TYPE_LECTIN_2"/>
    <property type="match status" value="1"/>
</dbReference>
<dbReference type="InterPro" id="IPR016186">
    <property type="entry name" value="C-type_lectin-like/link_sf"/>
</dbReference>
<proteinExistence type="predicted"/>
<organism evidence="5 6">
    <name type="scientific">Rousettus aegyptiacus</name>
    <name type="common">Egyptian fruit bat</name>
    <name type="synonym">Pteropus aegyptiacus</name>
    <dbReference type="NCBI Taxonomy" id="9407"/>
    <lineage>
        <taxon>Eukaryota</taxon>
        <taxon>Metazoa</taxon>
        <taxon>Chordata</taxon>
        <taxon>Craniata</taxon>
        <taxon>Vertebrata</taxon>
        <taxon>Euteleostomi</taxon>
        <taxon>Mammalia</taxon>
        <taxon>Eutheria</taxon>
        <taxon>Laurasiatheria</taxon>
        <taxon>Chiroptera</taxon>
        <taxon>Yinpterochiroptera</taxon>
        <taxon>Pteropodoidea</taxon>
        <taxon>Pteropodidae</taxon>
        <taxon>Rousettinae</taxon>
        <taxon>Rousettus</taxon>
    </lineage>
</organism>
<keyword evidence="3" id="KW-1133">Transmembrane helix</keyword>
<feature type="transmembrane region" description="Helical" evidence="3">
    <location>
        <begin position="29"/>
        <end position="50"/>
    </location>
</feature>
<keyword evidence="3" id="KW-0812">Transmembrane</keyword>
<evidence type="ECO:0000313" key="6">
    <source>
        <dbReference type="Proteomes" id="UP000593571"/>
    </source>
</evidence>
<dbReference type="InterPro" id="IPR050828">
    <property type="entry name" value="C-type_lectin/matrix_domain"/>
</dbReference>
<gene>
    <name evidence="5" type="ORF">HJG63_010303</name>
</gene>
<evidence type="ECO:0000259" key="4">
    <source>
        <dbReference type="PROSITE" id="PS50041"/>
    </source>
</evidence>
<dbReference type="InterPro" id="IPR016187">
    <property type="entry name" value="CTDL_fold"/>
</dbReference>
<keyword evidence="3" id="KW-0472">Membrane</keyword>
<reference evidence="5 6" key="1">
    <citation type="journal article" date="2020" name="Nature">
        <title>Six reference-quality genomes reveal evolution of bat adaptations.</title>
        <authorList>
            <person name="Jebb D."/>
            <person name="Huang Z."/>
            <person name="Pippel M."/>
            <person name="Hughes G.M."/>
            <person name="Lavrichenko K."/>
            <person name="Devanna P."/>
            <person name="Winkler S."/>
            <person name="Jermiin L.S."/>
            <person name="Skirmuntt E.C."/>
            <person name="Katzourakis A."/>
            <person name="Burkitt-Gray L."/>
            <person name="Ray D.A."/>
            <person name="Sullivan K.A.M."/>
            <person name="Roscito J.G."/>
            <person name="Kirilenko B.M."/>
            <person name="Davalos L.M."/>
            <person name="Corthals A.P."/>
            <person name="Power M.L."/>
            <person name="Jones G."/>
            <person name="Ransome R.D."/>
            <person name="Dechmann D.K.N."/>
            <person name="Locatelli A.G."/>
            <person name="Puechmaille S.J."/>
            <person name="Fedrigo O."/>
            <person name="Jarvis E.D."/>
            <person name="Hiller M."/>
            <person name="Vernes S.C."/>
            <person name="Myers E.W."/>
            <person name="Teeling E.C."/>
        </authorList>
    </citation>
    <scope>NUCLEOTIDE SEQUENCE [LARGE SCALE GENOMIC DNA]</scope>
    <source>
        <strain evidence="5">MRouAeg1</strain>
        <tissue evidence="5">Muscle</tissue>
    </source>
</reference>
<evidence type="ECO:0000256" key="3">
    <source>
        <dbReference type="SAM" id="Phobius"/>
    </source>
</evidence>
<keyword evidence="2" id="KW-0430">Lectin</keyword>
<dbReference type="Pfam" id="PF00059">
    <property type="entry name" value="Lectin_C"/>
    <property type="match status" value="1"/>
</dbReference>
<dbReference type="InterPro" id="IPR001304">
    <property type="entry name" value="C-type_lectin-like"/>
</dbReference>
<dbReference type="Proteomes" id="UP000593571">
    <property type="component" value="Unassembled WGS sequence"/>
</dbReference>
<evidence type="ECO:0000256" key="1">
    <source>
        <dbReference type="ARBA" id="ARBA00004401"/>
    </source>
</evidence>
<comment type="subcellular location">
    <subcellularLocation>
        <location evidence="1">Cell membrane</location>
        <topology evidence="1">Single-pass type II membrane protein</topology>
    </subcellularLocation>
</comment>
<comment type="caution">
    <text evidence="5">The sequence shown here is derived from an EMBL/GenBank/DDBJ whole genome shotgun (WGS) entry which is preliminary data.</text>
</comment>
<dbReference type="Gene3D" id="3.10.100.10">
    <property type="entry name" value="Mannose-Binding Protein A, subunit A"/>
    <property type="match status" value="1"/>
</dbReference>
<dbReference type="CDD" id="cd03593">
    <property type="entry name" value="CLECT_NK_receptors_like"/>
    <property type="match status" value="1"/>
</dbReference>
<evidence type="ECO:0000313" key="5">
    <source>
        <dbReference type="EMBL" id="KAF6496046.1"/>
    </source>
</evidence>
<dbReference type="SMART" id="SM00034">
    <property type="entry name" value="CLECT"/>
    <property type="match status" value="1"/>
</dbReference>
<dbReference type="GO" id="GO:0005886">
    <property type="term" value="C:plasma membrane"/>
    <property type="evidence" value="ECO:0007669"/>
    <property type="project" value="UniProtKB-SubCell"/>
</dbReference>
<dbReference type="PANTHER" id="PTHR45710:SF20">
    <property type="entry name" value="C-TYPE LECTIN DOMAIN FAMILY 2, MEMBER M"/>
    <property type="match status" value="1"/>
</dbReference>
<protein>
    <recommendedName>
        <fullName evidence="4">C-type lectin domain-containing protein</fullName>
    </recommendedName>
</protein>
<dbReference type="InterPro" id="IPR033992">
    <property type="entry name" value="NKR-like_CTLD"/>
</dbReference>
<keyword evidence="6" id="KW-1185">Reference proteome</keyword>
<accession>A0A7J8JGM0</accession>
<dbReference type="GO" id="GO:0030246">
    <property type="term" value="F:carbohydrate binding"/>
    <property type="evidence" value="ECO:0007669"/>
    <property type="project" value="UniProtKB-KW"/>
</dbReference>
<dbReference type="SUPFAM" id="SSF56436">
    <property type="entry name" value="C-type lectin-like"/>
    <property type="match status" value="1"/>
</dbReference>
<sequence length="190" mass="21753">MDRARIENWDGSEAVEQKVKMSGITAKKMVVISSTLFGSIAFLLWAMLGFPKKSKNPRIFKFEKMCSWKTTTCPQGWNHIHNNCFFQFELEKTWIDGQANCMAYHGSLVRFGSQNEVEILTHSLGPSTYWIGLRKQNASNHWMWENGDALSNWFTIEGNGNCAFIFKMGISSANCDEKRKYICSRKGLCP</sequence>
<dbReference type="AlphaFoldDB" id="A0A7J8JGM0"/>